<protein>
    <submittedName>
        <fullName evidence="1">Uncharacterized protein</fullName>
    </submittedName>
</protein>
<dbReference type="Proteomes" id="UP000001338">
    <property type="component" value="Unassembled WGS sequence"/>
</dbReference>
<gene>
    <name evidence="1" type="ORF">LEP1GSC036_0044</name>
</gene>
<evidence type="ECO:0000313" key="2">
    <source>
        <dbReference type="Proteomes" id="UP000001338"/>
    </source>
</evidence>
<evidence type="ECO:0000313" key="1">
    <source>
        <dbReference type="EMBL" id="EKR62050.1"/>
    </source>
</evidence>
<comment type="caution">
    <text evidence="1">The sequence shown here is derived from an EMBL/GenBank/DDBJ whole genome shotgun (WGS) entry which is preliminary data.</text>
</comment>
<dbReference type="AlphaFoldDB" id="A0A828YWD9"/>
<dbReference type="EMBL" id="AFLV02000084">
    <property type="protein sequence ID" value="EKR62050.1"/>
    <property type="molecule type" value="Genomic_DNA"/>
</dbReference>
<accession>A0A828YWD9</accession>
<sequence>MIYFQTEPTSQLPMGRRDGMFGVIRKYAQKIDLLRNPKFFTNFIYYSDA</sequence>
<name>A0A828YWD9_9LEPT</name>
<organism evidence="1 2">
    <name type="scientific">Leptospira weilii str. 2006001853</name>
    <dbReference type="NCBI Taxonomy" id="1001589"/>
    <lineage>
        <taxon>Bacteria</taxon>
        <taxon>Pseudomonadati</taxon>
        <taxon>Spirochaetota</taxon>
        <taxon>Spirochaetia</taxon>
        <taxon>Leptospirales</taxon>
        <taxon>Leptospiraceae</taxon>
        <taxon>Leptospira</taxon>
    </lineage>
</organism>
<proteinExistence type="predicted"/>
<reference evidence="1 2" key="1">
    <citation type="submission" date="2012-10" db="EMBL/GenBank/DDBJ databases">
        <authorList>
            <person name="Harkins D.M."/>
            <person name="Durkin A.S."/>
            <person name="Brinkac L.M."/>
            <person name="Haft D.H."/>
            <person name="Selengut J.D."/>
            <person name="Sanka R."/>
            <person name="DePew J."/>
            <person name="Purushe J."/>
            <person name="Whelen A.C."/>
            <person name="Vinetz J.M."/>
            <person name="Sutton G.G."/>
            <person name="Nierman W.C."/>
            <person name="Fouts D.E."/>
        </authorList>
    </citation>
    <scope>NUCLEOTIDE SEQUENCE [LARGE SCALE GENOMIC DNA]</scope>
    <source>
        <strain evidence="1 2">2006001853</strain>
    </source>
</reference>